<feature type="domain" description="UvrD-like helicase ATP-binding" evidence="7">
    <location>
        <begin position="1"/>
        <end position="227"/>
    </location>
</feature>
<dbReference type="Gene3D" id="3.40.50.300">
    <property type="entry name" value="P-loop containing nucleotide triphosphate hydrolases"/>
    <property type="match status" value="2"/>
</dbReference>
<dbReference type="EMBL" id="JBHRSB010000001">
    <property type="protein sequence ID" value="MFC2999463.1"/>
    <property type="molecule type" value="Genomic_DNA"/>
</dbReference>
<organism evidence="8 9">
    <name type="scientific">Falsiroseomonas tokyonensis</name>
    <dbReference type="NCBI Taxonomy" id="430521"/>
    <lineage>
        <taxon>Bacteria</taxon>
        <taxon>Pseudomonadati</taxon>
        <taxon>Pseudomonadota</taxon>
        <taxon>Alphaproteobacteria</taxon>
        <taxon>Acetobacterales</taxon>
        <taxon>Roseomonadaceae</taxon>
        <taxon>Falsiroseomonas</taxon>
    </lineage>
</organism>
<protein>
    <recommendedName>
        <fullName evidence="5">DNA 3'-5' helicase II</fullName>
    </recommendedName>
</protein>
<evidence type="ECO:0000313" key="9">
    <source>
        <dbReference type="Proteomes" id="UP001595420"/>
    </source>
</evidence>
<evidence type="ECO:0000256" key="1">
    <source>
        <dbReference type="ARBA" id="ARBA00022741"/>
    </source>
</evidence>
<dbReference type="Pfam" id="PF00580">
    <property type="entry name" value="UvrD-helicase"/>
    <property type="match status" value="2"/>
</dbReference>
<name>A0ABV7BSI5_9PROT</name>
<dbReference type="Proteomes" id="UP001595420">
    <property type="component" value="Unassembled WGS sequence"/>
</dbReference>
<dbReference type="InterPro" id="IPR014016">
    <property type="entry name" value="UvrD-like_ATP-bd"/>
</dbReference>
<keyword evidence="1 6" id="KW-0547">Nucleotide-binding</keyword>
<evidence type="ECO:0000256" key="6">
    <source>
        <dbReference type="PROSITE-ProRule" id="PRU00560"/>
    </source>
</evidence>
<dbReference type="PROSITE" id="PS51198">
    <property type="entry name" value="UVRD_HELICASE_ATP_BIND"/>
    <property type="match status" value="1"/>
</dbReference>
<dbReference type="SUPFAM" id="SSF52540">
    <property type="entry name" value="P-loop containing nucleoside triphosphate hydrolases"/>
    <property type="match status" value="1"/>
</dbReference>
<evidence type="ECO:0000313" key="8">
    <source>
        <dbReference type="EMBL" id="MFC2999463.1"/>
    </source>
</evidence>
<dbReference type="InterPro" id="IPR000212">
    <property type="entry name" value="DNA_helicase_UvrD/REP"/>
</dbReference>
<dbReference type="InterPro" id="IPR027785">
    <property type="entry name" value="UvrD-like_helicase_C"/>
</dbReference>
<accession>A0ABV7BSI5</accession>
<dbReference type="RefSeq" id="WP_343215169.1">
    <property type="nucleotide sequence ID" value="NZ_JAFNJS010000001.1"/>
</dbReference>
<evidence type="ECO:0000256" key="5">
    <source>
        <dbReference type="ARBA" id="ARBA00034923"/>
    </source>
</evidence>
<evidence type="ECO:0000256" key="4">
    <source>
        <dbReference type="ARBA" id="ARBA00022840"/>
    </source>
</evidence>
<comment type="caution">
    <text evidence="8">The sequence shown here is derived from an EMBL/GenBank/DDBJ whole genome shotgun (WGS) entry which is preliminary data.</text>
</comment>
<dbReference type="InterPro" id="IPR027417">
    <property type="entry name" value="P-loop_NTPase"/>
</dbReference>
<evidence type="ECO:0000259" key="7">
    <source>
        <dbReference type="PROSITE" id="PS51198"/>
    </source>
</evidence>
<feature type="binding site" evidence="6">
    <location>
        <begin position="14"/>
        <end position="21"/>
    </location>
    <ligand>
        <name>ATP</name>
        <dbReference type="ChEBI" id="CHEBI:30616"/>
    </ligand>
</feature>
<reference evidence="9" key="1">
    <citation type="journal article" date="2019" name="Int. J. Syst. Evol. Microbiol.">
        <title>The Global Catalogue of Microorganisms (GCM) 10K type strain sequencing project: providing services to taxonomists for standard genome sequencing and annotation.</title>
        <authorList>
            <consortium name="The Broad Institute Genomics Platform"/>
            <consortium name="The Broad Institute Genome Sequencing Center for Infectious Disease"/>
            <person name="Wu L."/>
            <person name="Ma J."/>
        </authorList>
    </citation>
    <scope>NUCLEOTIDE SEQUENCE [LARGE SCALE GENOMIC DNA]</scope>
    <source>
        <strain evidence="9">CGMCC 1.16855</strain>
    </source>
</reference>
<keyword evidence="9" id="KW-1185">Reference proteome</keyword>
<dbReference type="Pfam" id="PF13538">
    <property type="entry name" value="UvrD_C_2"/>
    <property type="match status" value="1"/>
</dbReference>
<sequence length="561" mass="60879">MSILAAEGHLLVKGGPGAGKTTIALLKAQALLSTLGAAQEVLFLSFSRAAVRAVLVRCKTILKAAERKQIEVQTYHSFCLELLKSHGRLLTGKPTSIRYPDEERLQKAAFDGDWADEAGRLAREQALFGFDQFAGAAADLVEGCAALRRLIGRKYPLIIVDEFQDTDDDQWRLVAALSKVTTIFCLADPDQSIFQYQSKVDPLRIERAIAFLKPTVTDLAGDNHRSPNSGILKFADAVLHDTALPKPCPEVAQINYPPRMFSTMTHAAVIWMFGQLAKQGIENPSIAVLCRSNALVSDISTILSEEHVYKTSTLKPVGHEVVWDAELSAAAAVVLASILEWPRTPPAESAAATMRAAAAYCRLKAAIDNTQTAKAAAKGFDEAAEAALAGRPLRNKFGKEISAAAAVGVGLLGDPVVDWRAARAVLATIPVLEDVVRQVRLVRLFRATDALGRGLSSMWVNTGTYQGATIFVKKTLDQERLMSAELEPQGVLVMNIHKSKGKEFDGVILVEGQFKSHFFDLARDPPPSPHARRLLRVAITRARRRVAIIRASGTYPPLAPA</sequence>
<evidence type="ECO:0000256" key="3">
    <source>
        <dbReference type="ARBA" id="ARBA00022806"/>
    </source>
</evidence>
<keyword evidence="3 6" id="KW-0347">Helicase</keyword>
<proteinExistence type="predicted"/>
<dbReference type="PANTHER" id="PTHR11070">
    <property type="entry name" value="UVRD / RECB / PCRA DNA HELICASE FAMILY MEMBER"/>
    <property type="match status" value="1"/>
</dbReference>
<evidence type="ECO:0000256" key="2">
    <source>
        <dbReference type="ARBA" id="ARBA00022801"/>
    </source>
</evidence>
<keyword evidence="2 6" id="KW-0378">Hydrolase</keyword>
<gene>
    <name evidence="8" type="ORF">ACFOD3_06135</name>
</gene>
<keyword evidence="4 6" id="KW-0067">ATP-binding</keyword>
<dbReference type="PANTHER" id="PTHR11070:SF2">
    <property type="entry name" value="ATP-DEPENDENT DNA HELICASE SRS2"/>
    <property type="match status" value="1"/>
</dbReference>